<sequence length="41" mass="4661">MILRLSHAASPYYTKLKVSFQYVSALCSSIHLSNLEVFTLK</sequence>
<reference evidence="1" key="2">
    <citation type="journal article" date="2015" name="Fish Shellfish Immunol.">
        <title>Early steps in the European eel (Anguilla anguilla)-Vibrio vulnificus interaction in the gills: Role of the RtxA13 toxin.</title>
        <authorList>
            <person name="Callol A."/>
            <person name="Pajuelo D."/>
            <person name="Ebbesson L."/>
            <person name="Teles M."/>
            <person name="MacKenzie S."/>
            <person name="Amaro C."/>
        </authorList>
    </citation>
    <scope>NUCLEOTIDE SEQUENCE</scope>
</reference>
<accession>A0A0E9SF73</accession>
<evidence type="ECO:0000313" key="1">
    <source>
        <dbReference type="EMBL" id="JAH39173.1"/>
    </source>
</evidence>
<dbReference type="AlphaFoldDB" id="A0A0E9SF73"/>
<proteinExistence type="predicted"/>
<organism evidence="1">
    <name type="scientific">Anguilla anguilla</name>
    <name type="common">European freshwater eel</name>
    <name type="synonym">Muraena anguilla</name>
    <dbReference type="NCBI Taxonomy" id="7936"/>
    <lineage>
        <taxon>Eukaryota</taxon>
        <taxon>Metazoa</taxon>
        <taxon>Chordata</taxon>
        <taxon>Craniata</taxon>
        <taxon>Vertebrata</taxon>
        <taxon>Euteleostomi</taxon>
        <taxon>Actinopterygii</taxon>
        <taxon>Neopterygii</taxon>
        <taxon>Teleostei</taxon>
        <taxon>Anguilliformes</taxon>
        <taxon>Anguillidae</taxon>
        <taxon>Anguilla</taxon>
    </lineage>
</organism>
<name>A0A0E9SF73_ANGAN</name>
<reference evidence="1" key="1">
    <citation type="submission" date="2014-11" db="EMBL/GenBank/DDBJ databases">
        <authorList>
            <person name="Amaro Gonzalez C."/>
        </authorList>
    </citation>
    <scope>NUCLEOTIDE SEQUENCE</scope>
</reference>
<protein>
    <submittedName>
        <fullName evidence="1">Uncharacterized protein</fullName>
    </submittedName>
</protein>
<dbReference type="EMBL" id="GBXM01069404">
    <property type="protein sequence ID" value="JAH39173.1"/>
    <property type="molecule type" value="Transcribed_RNA"/>
</dbReference>